<dbReference type="VEuPathDB" id="VectorBase:GPPI014468"/>
<accession>A0A1B0B053</accession>
<feature type="region of interest" description="Disordered" evidence="1">
    <location>
        <begin position="978"/>
        <end position="1013"/>
    </location>
</feature>
<dbReference type="EMBL" id="JXJN01006563">
    <property type="status" value="NOT_ANNOTATED_CDS"/>
    <property type="molecule type" value="Genomic_DNA"/>
</dbReference>
<dbReference type="Proteomes" id="UP000092460">
    <property type="component" value="Unassembled WGS sequence"/>
</dbReference>
<name>A0A1B0B053_9MUSC</name>
<proteinExistence type="predicted"/>
<evidence type="ECO:0000313" key="4">
    <source>
        <dbReference type="Proteomes" id="UP000092460"/>
    </source>
</evidence>
<feature type="domain" description="DUF4209" evidence="2">
    <location>
        <begin position="134"/>
        <end position="213"/>
    </location>
</feature>
<feature type="compositionally biased region" description="Basic and acidic residues" evidence="1">
    <location>
        <begin position="704"/>
        <end position="717"/>
    </location>
</feature>
<reference evidence="3" key="2">
    <citation type="submission" date="2020-05" db="UniProtKB">
        <authorList>
            <consortium name="EnsemblMetazoa"/>
        </authorList>
    </citation>
    <scope>IDENTIFICATION</scope>
    <source>
        <strain evidence="3">IAEA</strain>
    </source>
</reference>
<feature type="compositionally biased region" description="Basic and acidic residues" evidence="1">
    <location>
        <begin position="991"/>
        <end position="1001"/>
    </location>
</feature>
<evidence type="ECO:0000256" key="1">
    <source>
        <dbReference type="SAM" id="MobiDB-lite"/>
    </source>
</evidence>
<evidence type="ECO:0000259" key="2">
    <source>
        <dbReference type="Pfam" id="PF13910"/>
    </source>
</evidence>
<organism evidence="3 4">
    <name type="scientific">Glossina palpalis gambiensis</name>
    <dbReference type="NCBI Taxonomy" id="67801"/>
    <lineage>
        <taxon>Eukaryota</taxon>
        <taxon>Metazoa</taxon>
        <taxon>Ecdysozoa</taxon>
        <taxon>Arthropoda</taxon>
        <taxon>Hexapoda</taxon>
        <taxon>Insecta</taxon>
        <taxon>Pterygota</taxon>
        <taxon>Neoptera</taxon>
        <taxon>Endopterygota</taxon>
        <taxon>Diptera</taxon>
        <taxon>Brachycera</taxon>
        <taxon>Muscomorpha</taxon>
        <taxon>Hippoboscoidea</taxon>
        <taxon>Glossinidae</taxon>
        <taxon>Glossina</taxon>
    </lineage>
</organism>
<dbReference type="AlphaFoldDB" id="A0A1B0B053"/>
<dbReference type="InterPro" id="IPR039635">
    <property type="entry name" value="ERMARD"/>
</dbReference>
<protein>
    <recommendedName>
        <fullName evidence="2">DUF4209 domain-containing protein</fullName>
    </recommendedName>
</protein>
<dbReference type="STRING" id="67801.A0A1B0B053"/>
<reference evidence="4" key="1">
    <citation type="submission" date="2015-01" db="EMBL/GenBank/DDBJ databases">
        <authorList>
            <person name="Aksoy S."/>
            <person name="Warren W."/>
            <person name="Wilson R.K."/>
        </authorList>
    </citation>
    <scope>NUCLEOTIDE SEQUENCE [LARGE SCALE GENOMIC DNA]</scope>
    <source>
        <strain evidence="4">IAEA</strain>
    </source>
</reference>
<feature type="region of interest" description="Disordered" evidence="1">
    <location>
        <begin position="692"/>
        <end position="717"/>
    </location>
</feature>
<dbReference type="PANTHER" id="PTHR31701:SF2">
    <property type="entry name" value="ENDOPLASMIC RETICULUM MEMBRANE-ASSOCIATED RNA DEGRADATION PROTEIN"/>
    <property type="match status" value="1"/>
</dbReference>
<keyword evidence="4" id="KW-1185">Reference proteome</keyword>
<sequence>MVKLINLPKNGLINKNVAKFYQPLNNEINKNFSEYFEGNLCYNFKRIIKDVCSEEAESIHKALCNYTYENYVECYEKLQPVFHYTEDIMKSNCAYQRDNLQLQWLGSNTKWIQSTNSSATHCLENILLLTSLLENGLANIFYTVSNGKKPPHLLKDLINCEELRDVFDIEVIIFLKILMGSPNSINLRNIVWHGFPRIVDIPNYYADVLLLTIHTLGSVIKAKNFKITYRQQIVDFGNYFPEFSNFFEIGIFESERYHDDVLKTYSELGNDYLTIWSQLFRLYEEKVYVRFFMLILPQIELILRLYYGEMNNYDVTAKLDEYYITLDTIFESLVPDPEKRENKLLDFEIIAFEGCFKLMYDIFIAPSGCRLRDKISHGEVDLGAACNNSQLCSVLMQLFLNLLLPEQLKTLENYESQLHLNCQTKTEILKLYSEINIFVKIDCVKLEKPSKFNMFLNCNVLIFRRPKKEVVFMSLIKRISQYICQTVANYRTTLGERLALLSNYQLHSKRRKTLENILYTLPQIFDNLTEMWESIADIYVLLQNRPTIILSDGQTMDRTLRFLKHSLAISENWVKYSHPESNTWIKVLELCRKFQEFKSRLILTLQIPKDVEILDGYEFDDSPEYYGSDVSYYEARSMSTGFNNKVIRNKRSSLEYDQAKGLTSNSDFNNNKKIKDNHIHKVESERVEFYEPRNVQSENLTNTEDEKQESLPKAEKQIMDPDYDYYSQRHIAGWHKLERVDNVEDDVLPEATTGYASHGRQARVNFITQPRKENESAKELPEPVVTKVTAPTVRHHYDQKYAAFTPAYNYEMYPSRSYDPYLRRYDRYDEQYSRYDPYNYETHFLYRRHYDPYDSYSPRMPQYPEPYYNYPDRRYDIPEPREYQPIYNNEIYDKSAAYTPLTYPDSYAAPTAYSKDYPRNYRRIVYYAHLPEIVRTPYDYAGPNSRYDYDRDRYTGLLSTTKPRSTIYKLEKPGGITITTNSNADSNPYDYMKRDKKERVTPKPIKSNHNGRQ</sequence>
<dbReference type="InterPro" id="IPR025209">
    <property type="entry name" value="DUF4209"/>
</dbReference>
<dbReference type="EnsemblMetazoa" id="GPPI014468-RA">
    <property type="protein sequence ID" value="GPPI014468-PA"/>
    <property type="gene ID" value="GPPI014468"/>
</dbReference>
<dbReference type="PANTHER" id="PTHR31701">
    <property type="entry name" value="ENDOPLASMIC RETICULUM MEMBRANE-ASSOCIATED RNA DEGRADATION PROTEIN"/>
    <property type="match status" value="1"/>
</dbReference>
<evidence type="ECO:0000313" key="3">
    <source>
        <dbReference type="EnsemblMetazoa" id="GPPI014468-PA"/>
    </source>
</evidence>
<dbReference type="Pfam" id="PF13910">
    <property type="entry name" value="DUF4209"/>
    <property type="match status" value="1"/>
</dbReference>